<gene>
    <name evidence="2" type="ORF">FC07_GL001318</name>
</gene>
<evidence type="ECO:0000256" key="1">
    <source>
        <dbReference type="ARBA" id="ARBA00022649"/>
    </source>
</evidence>
<evidence type="ECO:0008006" key="4">
    <source>
        <dbReference type="Google" id="ProtNLM"/>
    </source>
</evidence>
<comment type="caution">
    <text evidence="2">The sequence shown here is derived from an EMBL/GenBank/DDBJ whole genome shotgun (WGS) entry which is preliminary data.</text>
</comment>
<name>A0A0R1HAP2_9LACO</name>
<dbReference type="Proteomes" id="UP000051461">
    <property type="component" value="Unassembled WGS sequence"/>
</dbReference>
<dbReference type="EMBL" id="AZDA01000021">
    <property type="protein sequence ID" value="KRK40119.1"/>
    <property type="molecule type" value="Genomic_DNA"/>
</dbReference>
<accession>A0A0R1HAP2</accession>
<dbReference type="PATRIC" id="fig|1423726.3.peg.1365"/>
<reference evidence="2 3" key="1">
    <citation type="journal article" date="2015" name="Genome Announc.">
        <title>Expanding the biotechnology potential of lactobacilli through comparative genomics of 213 strains and associated genera.</title>
        <authorList>
            <person name="Sun Z."/>
            <person name="Harris H.M."/>
            <person name="McCann A."/>
            <person name="Guo C."/>
            <person name="Argimon S."/>
            <person name="Zhang W."/>
            <person name="Yang X."/>
            <person name="Jeffery I.B."/>
            <person name="Cooney J.C."/>
            <person name="Kagawa T.F."/>
            <person name="Liu W."/>
            <person name="Song Y."/>
            <person name="Salvetti E."/>
            <person name="Wrobel A."/>
            <person name="Rasinkangas P."/>
            <person name="Parkhill J."/>
            <person name="Rea M.C."/>
            <person name="O'Sullivan O."/>
            <person name="Ritari J."/>
            <person name="Douillard F.P."/>
            <person name="Paul Ross R."/>
            <person name="Yang R."/>
            <person name="Briner A.E."/>
            <person name="Felis G.E."/>
            <person name="de Vos W.M."/>
            <person name="Barrangou R."/>
            <person name="Klaenhammer T.R."/>
            <person name="Caufield P.W."/>
            <person name="Cui Y."/>
            <person name="Zhang H."/>
            <person name="O'Toole P.W."/>
        </authorList>
    </citation>
    <scope>NUCLEOTIDE SEQUENCE [LARGE SCALE GENOMIC DNA]</scope>
    <source>
        <strain evidence="2 3">DSM 20003</strain>
    </source>
</reference>
<dbReference type="InterPro" id="IPR035093">
    <property type="entry name" value="RelE/ParE_toxin_dom_sf"/>
</dbReference>
<keyword evidence="3" id="KW-1185">Reference proteome</keyword>
<organism evidence="2 3">
    <name type="scientific">Loigolactobacillus bifermentans DSM 20003</name>
    <dbReference type="NCBI Taxonomy" id="1423726"/>
    <lineage>
        <taxon>Bacteria</taxon>
        <taxon>Bacillati</taxon>
        <taxon>Bacillota</taxon>
        <taxon>Bacilli</taxon>
        <taxon>Lactobacillales</taxon>
        <taxon>Lactobacillaceae</taxon>
        <taxon>Loigolactobacillus</taxon>
    </lineage>
</organism>
<evidence type="ECO:0000313" key="2">
    <source>
        <dbReference type="EMBL" id="KRK40119.1"/>
    </source>
</evidence>
<dbReference type="InterPro" id="IPR007712">
    <property type="entry name" value="RelE/ParE_toxin"/>
</dbReference>
<protein>
    <recommendedName>
        <fullName evidence="4">Type II toxin-antitoxin system RelE/ParE family toxin</fullName>
    </recommendedName>
</protein>
<dbReference type="RefSeq" id="WP_057903816.1">
    <property type="nucleotide sequence ID" value="NZ_AZDA01000021.1"/>
</dbReference>
<dbReference type="Gene3D" id="3.30.2310.20">
    <property type="entry name" value="RelE-like"/>
    <property type="match status" value="1"/>
</dbReference>
<dbReference type="AlphaFoldDB" id="A0A0R1HAP2"/>
<dbReference type="Pfam" id="PF05016">
    <property type="entry name" value="ParE_toxin"/>
    <property type="match status" value="1"/>
</dbReference>
<dbReference type="OrthoDB" id="516834at2"/>
<evidence type="ECO:0000313" key="3">
    <source>
        <dbReference type="Proteomes" id="UP000051461"/>
    </source>
</evidence>
<keyword evidence="1" id="KW-1277">Toxin-antitoxin system</keyword>
<sequence length="110" mass="12769">MTKLTLIINDAAQKDLLHIKDYLSQTFGTEITNRIMRELANRLKSLADFPNLGRSATEIGPYLTGYDYYHTDKITVIYKKSETDLTILKIYDNRSDIGTQIERFFKMDPN</sequence>
<proteinExistence type="predicted"/>